<reference evidence="3 4" key="1">
    <citation type="journal article" date="2020" name="G3 (Bethesda)">
        <title>Improved Reference Genome for Cyclotella cryptica CCMP332, a Model for Cell Wall Morphogenesis, Salinity Adaptation, and Lipid Production in Diatoms (Bacillariophyta).</title>
        <authorList>
            <person name="Roberts W.R."/>
            <person name="Downey K.M."/>
            <person name="Ruck E.C."/>
            <person name="Traller J.C."/>
            <person name="Alverson A.J."/>
        </authorList>
    </citation>
    <scope>NUCLEOTIDE SEQUENCE [LARGE SCALE GENOMIC DNA]</scope>
    <source>
        <strain evidence="3 4">CCMP332</strain>
    </source>
</reference>
<gene>
    <name evidence="3" type="ORF">HJC23_003880</name>
</gene>
<dbReference type="Proteomes" id="UP001516023">
    <property type="component" value="Unassembled WGS sequence"/>
</dbReference>
<name>A0ABD3PPR0_9STRA</name>
<evidence type="ECO:0000313" key="4">
    <source>
        <dbReference type="Proteomes" id="UP001516023"/>
    </source>
</evidence>
<accession>A0ABD3PPR0</accession>
<feature type="compositionally biased region" description="Polar residues" evidence="1">
    <location>
        <begin position="301"/>
        <end position="315"/>
    </location>
</feature>
<dbReference type="InterPro" id="IPR053159">
    <property type="entry name" value="Hybrid_Histidine_Kinase"/>
</dbReference>
<dbReference type="SUPFAM" id="SSF56112">
    <property type="entry name" value="Protein kinase-like (PK-like)"/>
    <property type="match status" value="1"/>
</dbReference>
<evidence type="ECO:0000259" key="2">
    <source>
        <dbReference type="Pfam" id="PF13191"/>
    </source>
</evidence>
<dbReference type="Pfam" id="PF13191">
    <property type="entry name" value="AAA_16"/>
    <property type="match status" value="1"/>
</dbReference>
<evidence type="ECO:0000313" key="3">
    <source>
        <dbReference type="EMBL" id="KAL3789679.1"/>
    </source>
</evidence>
<comment type="caution">
    <text evidence="3">The sequence shown here is derived from an EMBL/GenBank/DDBJ whole genome shotgun (WGS) entry which is preliminary data.</text>
</comment>
<dbReference type="EMBL" id="JABMIG020000137">
    <property type="protein sequence ID" value="KAL3789679.1"/>
    <property type="molecule type" value="Genomic_DNA"/>
</dbReference>
<feature type="compositionally biased region" description="Basic and acidic residues" evidence="1">
    <location>
        <begin position="316"/>
        <end position="329"/>
    </location>
</feature>
<organism evidence="3 4">
    <name type="scientific">Cyclotella cryptica</name>
    <dbReference type="NCBI Taxonomy" id="29204"/>
    <lineage>
        <taxon>Eukaryota</taxon>
        <taxon>Sar</taxon>
        <taxon>Stramenopiles</taxon>
        <taxon>Ochrophyta</taxon>
        <taxon>Bacillariophyta</taxon>
        <taxon>Coscinodiscophyceae</taxon>
        <taxon>Thalassiosirophycidae</taxon>
        <taxon>Stephanodiscales</taxon>
        <taxon>Stephanodiscaceae</taxon>
        <taxon>Cyclotella</taxon>
    </lineage>
</organism>
<feature type="region of interest" description="Disordered" evidence="1">
    <location>
        <begin position="27"/>
        <end position="58"/>
    </location>
</feature>
<protein>
    <recommendedName>
        <fullName evidence="2">Orc1-like AAA ATPase domain-containing protein</fullName>
    </recommendedName>
</protein>
<dbReference type="PANTHER" id="PTHR43642:SF1">
    <property type="entry name" value="HYBRID SIGNAL TRANSDUCTION HISTIDINE KINASE G"/>
    <property type="match status" value="1"/>
</dbReference>
<dbReference type="InterPro" id="IPR041664">
    <property type="entry name" value="AAA_16"/>
</dbReference>
<dbReference type="PANTHER" id="PTHR43642">
    <property type="entry name" value="HYBRID SIGNAL TRANSDUCTION HISTIDINE KINASE G"/>
    <property type="match status" value="1"/>
</dbReference>
<sequence length="1386" mass="155738">MDHLSSRFSVSSLESLTFLDHDHDRCNGDHDGNGNDVGSLGPDESTSPQSPSPRLVHQSCRTRIYRCEDEGIKVPLGEEQPPQSQVDRLRHEQTVSRHLPSSCRGREVLDIRPLDGHPVALYFKWANGSNVTEWIRARERAAVPGAASFPSARRNCRESDAIDGGLLHFGHGENGTNRPLDVSTNIVPPSSRTRDDLNERLRAAMAIAKTLSDFHEAGVYHNSLTSDHVVLDTVEGDYVATFIDLSVATIITNDVSAKEGDQGHAAAFNQQTKQEDLKCLGVVLNRLFHGFDDHASGRLANGSTKASTAGGTETTYAKDERRKRNKQVETNEDLPIYLGSLISSLTLAGSNTENPDSTASTASYYESAKDVYLDLKTMIENPSRCYRATDLDEYMMESRLKVNADLFNGRQVQMSLLMHSLQSYPGTGKSTLASQIKKPLLDRDGFFIEGKFHQTACPDTVLSTALNNFFGSLIENGSILSERLTSLRWRIHDAIGSGNSLLMDAMPNLRKLMAEETSTTQTSSDRSHAMPCTSHRLKFMFCNLIGAIPCKVNPLVLFLDDLQWADEITLDVMQMIFNDPEVNHFLLLGAYRDDEVSPSHPLTKTLNDIKRHGTHAVTISIGPLEKECVNTLVSEALHLPPSLSRPLSNVIHAKTGGIILFLLRFLKSLNDEGLLWFSLSSRRWEFDLKKIRIKQISPDVVQHMTLNMTRLDKGMQVGLRTAACLGSNFNAVMLQKAKEVDEYDMDLFLGTCEEDGYLIRIDGSMQFAWAHDQVQQAAYELIPSDKRESFHLLLGSRLLMKSSSDELSNMLFCVVDNMNRGIKLIVSDDQKVELASLNLRAAETAMSFSAFHSASRYLMTGLSLLQHDPWEKNYSLTLRLYNAVSEALYVTGDFSRLTSLVEKPLQFARCFEDKLNIYYYLVRSYAASGQLEEGIATCFRVLAQLGEVVPSTTNLEFLHSETARMKEMMDGLSDDQLLSLPVVTNASKMAVLHFLNHLLCQTYFVKPELFPILSFHMIDLSIKYGVCNFTPFAIAVYGAFLVGAMSDNEGGYRMGRVAMELMKRMNAIEIIPRLYIIIYSMINIWKEPFQASLNKHLEAFDIGAHRGDMEFAISCLFHYVNVSIYGCGVNFETLINYIQSYAKRAVKCRQHVLGTYLIAAHQLAFDFMGVEENAYSLYFTGMTEDSCFDTASRNNQVSVCRYICQKRKHVAFWTGDMDVAAEVYELSKMFPLGSNVKILSDLIATFIDGLIAFYFARKQRSDEAKWRAIGESVLATLEKWEEGSTWNFRNKRFLLEAELNFLKGDHQMTMHCYTESIKAAHAHRFYHEEGLAYEKAATFLLHESDHNRALDYFLNAKKCYEAWGAHALIVRIDMAIAVLLPLCADT</sequence>
<evidence type="ECO:0000256" key="1">
    <source>
        <dbReference type="SAM" id="MobiDB-lite"/>
    </source>
</evidence>
<dbReference type="SUPFAM" id="SSF52540">
    <property type="entry name" value="P-loop containing nucleoside triphosphate hydrolases"/>
    <property type="match status" value="1"/>
</dbReference>
<feature type="region of interest" description="Disordered" evidence="1">
    <location>
        <begin position="72"/>
        <end position="101"/>
    </location>
</feature>
<dbReference type="InterPro" id="IPR011009">
    <property type="entry name" value="Kinase-like_dom_sf"/>
</dbReference>
<dbReference type="InterPro" id="IPR027417">
    <property type="entry name" value="P-loop_NTPase"/>
</dbReference>
<proteinExistence type="predicted"/>
<feature type="region of interest" description="Disordered" evidence="1">
    <location>
        <begin position="299"/>
        <end position="330"/>
    </location>
</feature>
<keyword evidence="4" id="KW-1185">Reference proteome</keyword>
<feature type="domain" description="Orc1-like AAA ATPase" evidence="2">
    <location>
        <begin position="424"/>
        <end position="587"/>
    </location>
</feature>